<keyword evidence="5" id="KW-1185">Reference proteome</keyword>
<comment type="caution">
    <text evidence="4">The sequence shown here is derived from an EMBL/GenBank/DDBJ whole genome shotgun (WGS) entry which is preliminary data.</text>
</comment>
<evidence type="ECO:0000256" key="1">
    <source>
        <dbReference type="ARBA" id="ARBA00006865"/>
    </source>
</evidence>
<proteinExistence type="inferred from homology"/>
<dbReference type="InterPro" id="IPR000757">
    <property type="entry name" value="Beta-glucanase-like"/>
</dbReference>
<dbReference type="Pfam" id="PF00722">
    <property type="entry name" value="Glyco_hydro_16"/>
    <property type="match status" value="1"/>
</dbReference>
<dbReference type="PANTHER" id="PTHR10963:SF60">
    <property type="entry name" value="GRAM-NEGATIVE BACTERIA-BINDING PROTEIN 1-RELATED"/>
    <property type="match status" value="1"/>
</dbReference>
<feature type="region of interest" description="Disordered" evidence="2">
    <location>
        <begin position="118"/>
        <end position="139"/>
    </location>
</feature>
<accession>A0ABR9PGV8</accession>
<dbReference type="SUPFAM" id="SSF49899">
    <property type="entry name" value="Concanavalin A-like lectins/glucanases"/>
    <property type="match status" value="1"/>
</dbReference>
<sequence>MNMLRATRWGLAVCGLGLWAACGEPEPAPAPDTAPVVAAEGPGGVRAAGATGLLPAWGAPLWQDEFDGTDLKPWWYKMPHTYAAGNSESQWYRPENLEVSAGTLKIHSRRQDYLGSTTQAPAMPFTSPDGINRATPRTGLPAGKRYFTSGMINTREGNPATYFPLYGKYEIRARLPHGQGLLPAFWLRRKGGASSGEVDVMEYFFNYRPGRGKFSLHFPNTLGVNTTQQLVTFEPAAPGTGGWHTWSVEITPAGDPLTGPIDFKAFLDGVQYGGYQLTDAATLAMLRQPGANSTWDICLNTAVGGKWVGEPDQQLGYLPMVHRCSRTQAAPGTTGCATTDLFFVSLPAVFEIDYVRVYSLP</sequence>
<keyword evidence="4" id="KW-0378">Hydrolase</keyword>
<evidence type="ECO:0000259" key="3">
    <source>
        <dbReference type="PROSITE" id="PS51762"/>
    </source>
</evidence>
<name>A0ABR9PGV8_9BACT</name>
<organism evidence="4 5">
    <name type="scientific">Corallococcus soli</name>
    <dbReference type="NCBI Taxonomy" id="2710757"/>
    <lineage>
        <taxon>Bacteria</taxon>
        <taxon>Pseudomonadati</taxon>
        <taxon>Myxococcota</taxon>
        <taxon>Myxococcia</taxon>
        <taxon>Myxococcales</taxon>
        <taxon>Cystobacterineae</taxon>
        <taxon>Myxococcaceae</taxon>
        <taxon>Corallococcus</taxon>
    </lineage>
</organism>
<feature type="domain" description="GH16" evidence="3">
    <location>
        <begin position="55"/>
        <end position="361"/>
    </location>
</feature>
<dbReference type="InterPro" id="IPR050546">
    <property type="entry name" value="Glycosyl_Hydrlase_16"/>
</dbReference>
<dbReference type="PROSITE" id="PS51762">
    <property type="entry name" value="GH16_2"/>
    <property type="match status" value="1"/>
</dbReference>
<dbReference type="Proteomes" id="UP001516472">
    <property type="component" value="Unassembled WGS sequence"/>
</dbReference>
<evidence type="ECO:0000256" key="2">
    <source>
        <dbReference type="SAM" id="MobiDB-lite"/>
    </source>
</evidence>
<dbReference type="PROSITE" id="PS51257">
    <property type="entry name" value="PROKAR_LIPOPROTEIN"/>
    <property type="match status" value="1"/>
</dbReference>
<comment type="similarity">
    <text evidence="1">Belongs to the glycosyl hydrolase 16 family.</text>
</comment>
<dbReference type="CDD" id="cd08023">
    <property type="entry name" value="GH16_laminarinase_like"/>
    <property type="match status" value="1"/>
</dbReference>
<reference evidence="4 5" key="1">
    <citation type="submission" date="2020-02" db="EMBL/GenBank/DDBJ databases">
        <authorList>
            <person name="Babadi Z.K."/>
            <person name="Risdian C."/>
            <person name="Ebrahimipour G.H."/>
            <person name="Wink J."/>
        </authorList>
    </citation>
    <scope>NUCLEOTIDE SEQUENCE [LARGE SCALE GENOMIC DNA]</scope>
    <source>
        <strain evidence="4 5">ZKHCc1 1396</strain>
    </source>
</reference>
<dbReference type="EMBL" id="JAAIYO010000001">
    <property type="protein sequence ID" value="MBE4747130.1"/>
    <property type="molecule type" value="Genomic_DNA"/>
</dbReference>
<protein>
    <submittedName>
        <fullName evidence="4">Glycoside hydrolase family 16 protein</fullName>
    </submittedName>
</protein>
<dbReference type="RefSeq" id="WP_193346543.1">
    <property type="nucleotide sequence ID" value="NZ_CBCSIP010000020.1"/>
</dbReference>
<dbReference type="PANTHER" id="PTHR10963">
    <property type="entry name" value="GLYCOSYL HYDROLASE-RELATED"/>
    <property type="match status" value="1"/>
</dbReference>
<dbReference type="GO" id="GO:0016787">
    <property type="term" value="F:hydrolase activity"/>
    <property type="evidence" value="ECO:0007669"/>
    <property type="project" value="UniProtKB-KW"/>
</dbReference>
<dbReference type="InterPro" id="IPR013320">
    <property type="entry name" value="ConA-like_dom_sf"/>
</dbReference>
<dbReference type="Gene3D" id="2.60.120.200">
    <property type="match status" value="1"/>
</dbReference>
<evidence type="ECO:0000313" key="5">
    <source>
        <dbReference type="Proteomes" id="UP001516472"/>
    </source>
</evidence>
<gene>
    <name evidence="4" type="ORF">G4177_02940</name>
</gene>
<evidence type="ECO:0000313" key="4">
    <source>
        <dbReference type="EMBL" id="MBE4747130.1"/>
    </source>
</evidence>